<evidence type="ECO:0000313" key="1">
    <source>
        <dbReference type="EMBL" id="KAI9916824.1"/>
    </source>
</evidence>
<keyword evidence="2" id="KW-1185">Reference proteome</keyword>
<name>A0ACC0WDE0_9STRA</name>
<comment type="caution">
    <text evidence="1">The sequence shown here is derived from an EMBL/GenBank/DDBJ whole genome shotgun (WGS) entry which is preliminary data.</text>
</comment>
<proteinExistence type="predicted"/>
<reference evidence="1 2" key="1">
    <citation type="journal article" date="2022" name="bioRxiv">
        <title>The genome of the oomycete Peronosclerospora sorghi, a cosmopolitan pathogen of maize and sorghum, is inflated with dispersed pseudogenes.</title>
        <authorList>
            <person name="Fletcher K."/>
            <person name="Martin F."/>
            <person name="Isakeit T."/>
            <person name="Cavanaugh K."/>
            <person name="Magill C."/>
            <person name="Michelmore R."/>
        </authorList>
    </citation>
    <scope>NUCLEOTIDE SEQUENCE [LARGE SCALE GENOMIC DNA]</scope>
    <source>
        <strain evidence="1">P6</strain>
    </source>
</reference>
<dbReference type="EMBL" id="CM047581">
    <property type="protein sequence ID" value="KAI9916824.1"/>
    <property type="molecule type" value="Genomic_DNA"/>
</dbReference>
<dbReference type="Proteomes" id="UP001163321">
    <property type="component" value="Chromosome 2"/>
</dbReference>
<evidence type="ECO:0000313" key="2">
    <source>
        <dbReference type="Proteomes" id="UP001163321"/>
    </source>
</evidence>
<organism evidence="1 2">
    <name type="scientific">Peronosclerospora sorghi</name>
    <dbReference type="NCBI Taxonomy" id="230839"/>
    <lineage>
        <taxon>Eukaryota</taxon>
        <taxon>Sar</taxon>
        <taxon>Stramenopiles</taxon>
        <taxon>Oomycota</taxon>
        <taxon>Peronosporomycetes</taxon>
        <taxon>Peronosporales</taxon>
        <taxon>Peronosporaceae</taxon>
        <taxon>Peronosclerospora</taxon>
    </lineage>
</organism>
<gene>
    <name evidence="1" type="ORF">PsorP6_018158</name>
</gene>
<sequence>MSWPKNCINAVADARLYVLEEYIGMYNVHNFGAERLVKVLTSVMNGEDKFFASITAAKAHSLLREIALKVEKSLIDGWKREEHLNPEILLLRLGIEQSLDQIISLEAVWNYIAYYNSHNPEKQFSLVRWLTETIDEDVLARGLVKATWMDSTKEIAAALQQEQLELWIATVDEVFILLKIKDEGHKMFESPKMETLNMYMEKFNANGKKPDEKLVTVFGVLLHAFGESIWLFCYWKQSSHQL</sequence>
<accession>A0ACC0WDE0</accession>
<protein>
    <submittedName>
        <fullName evidence="1">Uncharacterized protein</fullName>
    </submittedName>
</protein>